<dbReference type="OrthoDB" id="2061035at2"/>
<evidence type="ECO:0000256" key="1">
    <source>
        <dbReference type="SAM" id="MobiDB-lite"/>
    </source>
</evidence>
<feature type="transmembrane region" description="Helical" evidence="2">
    <location>
        <begin position="26"/>
        <end position="45"/>
    </location>
</feature>
<proteinExistence type="predicted"/>
<evidence type="ECO:0000313" key="4">
    <source>
        <dbReference type="Proteomes" id="UP000004893"/>
    </source>
</evidence>
<gene>
    <name evidence="3" type="ORF">CLOHYLEM_06729</name>
</gene>
<feature type="region of interest" description="Disordered" evidence="1">
    <location>
        <begin position="106"/>
        <end position="151"/>
    </location>
</feature>
<dbReference type="eggNOG" id="ENOG50330Z5">
    <property type="taxonomic scope" value="Bacteria"/>
</dbReference>
<reference evidence="3" key="1">
    <citation type="submission" date="2009-02" db="EMBL/GenBank/DDBJ databases">
        <authorList>
            <person name="Fulton L."/>
            <person name="Clifton S."/>
            <person name="Fulton B."/>
            <person name="Xu J."/>
            <person name="Minx P."/>
            <person name="Pepin K.H."/>
            <person name="Johnson M."/>
            <person name="Bhonagiri V."/>
            <person name="Nash W.E."/>
            <person name="Mardis E.R."/>
            <person name="Wilson R.K."/>
        </authorList>
    </citation>
    <scope>NUCLEOTIDE SEQUENCE [LARGE SCALE GENOMIC DNA]</scope>
    <source>
        <strain evidence="3">DSM 15053</strain>
    </source>
</reference>
<dbReference type="AlphaFoldDB" id="C0C3R7"/>
<keyword evidence="2" id="KW-1133">Transmembrane helix</keyword>
<dbReference type="Proteomes" id="UP000004893">
    <property type="component" value="Unassembled WGS sequence"/>
</dbReference>
<accession>C0C3R7</accession>
<keyword evidence="2" id="KW-0812">Transmembrane</keyword>
<protein>
    <submittedName>
        <fullName evidence="3">Stage III sporulation protein AG</fullName>
    </submittedName>
</protein>
<organism evidence="3 4">
    <name type="scientific">[Clostridium] hylemonae DSM 15053</name>
    <dbReference type="NCBI Taxonomy" id="553973"/>
    <lineage>
        <taxon>Bacteria</taxon>
        <taxon>Bacillati</taxon>
        <taxon>Bacillota</taxon>
        <taxon>Clostridia</taxon>
        <taxon>Lachnospirales</taxon>
        <taxon>Lachnospiraceae</taxon>
    </lineage>
</organism>
<feature type="compositionally biased region" description="Polar residues" evidence="1">
    <location>
        <begin position="120"/>
        <end position="148"/>
    </location>
</feature>
<feature type="region of interest" description="Disordered" evidence="1">
    <location>
        <begin position="44"/>
        <end position="76"/>
    </location>
</feature>
<dbReference type="RefSeq" id="WP_006444088.1">
    <property type="nucleotide sequence ID" value="NZ_CP036524.1"/>
</dbReference>
<evidence type="ECO:0000313" key="3">
    <source>
        <dbReference type="EMBL" id="EEG73166.1"/>
    </source>
</evidence>
<sequence length="201" mass="21122">MLEDRKKWTLKLKELIPGGKLKKDQILIILLAGILLLVIAIPSGSGSRDKGSAKSGGAGASAGSSEADQNSYAREMESHLEEVLSQMAGVGDVTVMITLKSSSEKVVEKDVEGESESVTESDSQGGSRTTQNSSRGETTVYDGNSSQEGAPYISKEISPQVEGVVVLASGGNNAVVVQNITEAVQALFGVDTHKIKIMKKN</sequence>
<keyword evidence="2" id="KW-0472">Membrane</keyword>
<keyword evidence="4" id="KW-1185">Reference proteome</keyword>
<evidence type="ECO:0000256" key="2">
    <source>
        <dbReference type="SAM" id="Phobius"/>
    </source>
</evidence>
<dbReference type="EMBL" id="ABYI02000030">
    <property type="protein sequence ID" value="EEG73166.1"/>
    <property type="molecule type" value="Genomic_DNA"/>
</dbReference>
<name>C0C3R7_9FIRM</name>
<dbReference type="STRING" id="553973.CLOHYLEM_06729"/>
<dbReference type="HOGENOM" id="CLU_071454_0_0_9"/>
<comment type="caution">
    <text evidence="3">The sequence shown here is derived from an EMBL/GenBank/DDBJ whole genome shotgun (WGS) entry which is preliminary data.</text>
</comment>
<reference evidence="3" key="2">
    <citation type="submission" date="2013-06" db="EMBL/GenBank/DDBJ databases">
        <title>Draft genome sequence of Clostridium hylemonae (DSM 15053).</title>
        <authorList>
            <person name="Sudarsanam P."/>
            <person name="Ley R."/>
            <person name="Guruge J."/>
            <person name="Turnbaugh P.J."/>
            <person name="Mahowald M."/>
            <person name="Liep D."/>
            <person name="Gordon J."/>
        </authorList>
    </citation>
    <scope>NUCLEOTIDE SEQUENCE</scope>
    <source>
        <strain evidence="3">DSM 15053</strain>
    </source>
</reference>